<organism evidence="2 3">
    <name type="scientific">Hibiscus sabdariffa</name>
    <name type="common">roselle</name>
    <dbReference type="NCBI Taxonomy" id="183260"/>
    <lineage>
        <taxon>Eukaryota</taxon>
        <taxon>Viridiplantae</taxon>
        <taxon>Streptophyta</taxon>
        <taxon>Embryophyta</taxon>
        <taxon>Tracheophyta</taxon>
        <taxon>Spermatophyta</taxon>
        <taxon>Magnoliopsida</taxon>
        <taxon>eudicotyledons</taxon>
        <taxon>Gunneridae</taxon>
        <taxon>Pentapetalae</taxon>
        <taxon>rosids</taxon>
        <taxon>malvids</taxon>
        <taxon>Malvales</taxon>
        <taxon>Malvaceae</taxon>
        <taxon>Malvoideae</taxon>
        <taxon>Hibiscus</taxon>
    </lineage>
</organism>
<sequence>MTDALIAVERMNGINLYGFKLSVALAKYKGKSKVRVHEVQNENHVERNTGVATENVTISNRKLEKAKISWHQDLEQERENSENSNVEVKLSKGGNGGNQPSESLSESSSEEVEKSSTFLDKGNDGVSNETVNAECFFNNCCEDNHVDVIWAHADVLFQKVGPFCENNDNLGQQGFGVKAESSWVEVISKKPAETNDKGVPLGSLPDPVGVAEKVPTKVVEDVSNLGILPLGDDVSQIKDLWVDEVDVFITSFSDPCPSRAQGDKDEPGNFFLELKTIRKSRKEKNSESEVGKRAMRILLWNVRGIGASVKVLAISKLIREQMMEMVLL</sequence>
<dbReference type="Proteomes" id="UP001396334">
    <property type="component" value="Unassembled WGS sequence"/>
</dbReference>
<evidence type="ECO:0000313" key="3">
    <source>
        <dbReference type="Proteomes" id="UP001396334"/>
    </source>
</evidence>
<dbReference type="EMBL" id="JBBPBN010000086">
    <property type="protein sequence ID" value="KAK8982218.1"/>
    <property type="molecule type" value="Genomic_DNA"/>
</dbReference>
<protein>
    <submittedName>
        <fullName evidence="2">Uncharacterized protein</fullName>
    </submittedName>
</protein>
<gene>
    <name evidence="2" type="ORF">V6N11_037391</name>
</gene>
<feature type="region of interest" description="Disordered" evidence="1">
    <location>
        <begin position="73"/>
        <end position="125"/>
    </location>
</feature>
<proteinExistence type="predicted"/>
<keyword evidence="3" id="KW-1185">Reference proteome</keyword>
<comment type="caution">
    <text evidence="2">The sequence shown here is derived from an EMBL/GenBank/DDBJ whole genome shotgun (WGS) entry which is preliminary data.</text>
</comment>
<evidence type="ECO:0000313" key="2">
    <source>
        <dbReference type="EMBL" id="KAK8982218.1"/>
    </source>
</evidence>
<evidence type="ECO:0000256" key="1">
    <source>
        <dbReference type="SAM" id="MobiDB-lite"/>
    </source>
</evidence>
<reference evidence="2 3" key="1">
    <citation type="journal article" date="2024" name="G3 (Bethesda)">
        <title>Genome assembly of Hibiscus sabdariffa L. provides insights into metabolisms of medicinal natural products.</title>
        <authorList>
            <person name="Kim T."/>
        </authorList>
    </citation>
    <scope>NUCLEOTIDE SEQUENCE [LARGE SCALE GENOMIC DNA]</scope>
    <source>
        <strain evidence="2">TK-2024</strain>
        <tissue evidence="2">Old leaves</tissue>
    </source>
</reference>
<name>A0ABR2P1R1_9ROSI</name>
<accession>A0ABR2P1R1</accession>